<comment type="subcellular location">
    <subcellularLocation>
        <location evidence="1">Nucleus</location>
    </subcellularLocation>
</comment>
<comment type="caution">
    <text evidence="4">The sequence shown here is derived from an EMBL/GenBank/DDBJ whole genome shotgun (WGS) entry which is preliminary data.</text>
</comment>
<evidence type="ECO:0000256" key="1">
    <source>
        <dbReference type="ARBA" id="ARBA00004123"/>
    </source>
</evidence>
<keyword evidence="2" id="KW-0539">Nucleus</keyword>
<feature type="compositionally biased region" description="Basic residues" evidence="3">
    <location>
        <begin position="69"/>
        <end position="78"/>
    </location>
</feature>
<dbReference type="PANTHER" id="PTHR45843:SF1">
    <property type="entry name" value="PEPTIDYL-PROLYL CIS-TRANS ISOMERASE-LIKE 4"/>
    <property type="match status" value="1"/>
</dbReference>
<feature type="compositionally biased region" description="Basic and acidic residues" evidence="3">
    <location>
        <begin position="79"/>
        <end position="89"/>
    </location>
</feature>
<keyword evidence="5" id="KW-1185">Reference proteome</keyword>
<name>A0A9W8LXX0_9FUNG</name>
<dbReference type="AlphaFoldDB" id="A0A9W8LXX0"/>
<evidence type="ECO:0000313" key="4">
    <source>
        <dbReference type="EMBL" id="KAJ2845952.1"/>
    </source>
</evidence>
<organism evidence="4 5">
    <name type="scientific">Coemansia brasiliensis</name>
    <dbReference type="NCBI Taxonomy" id="2650707"/>
    <lineage>
        <taxon>Eukaryota</taxon>
        <taxon>Fungi</taxon>
        <taxon>Fungi incertae sedis</taxon>
        <taxon>Zoopagomycota</taxon>
        <taxon>Kickxellomycotina</taxon>
        <taxon>Kickxellomycetes</taxon>
        <taxon>Kickxellales</taxon>
        <taxon>Kickxellaceae</taxon>
        <taxon>Coemansia</taxon>
    </lineage>
</organism>
<dbReference type="InterPro" id="IPR035542">
    <property type="entry name" value="CRIP"/>
</dbReference>
<accession>A0A9W8LXX0</accession>
<feature type="region of interest" description="Disordered" evidence="3">
    <location>
        <begin position="38"/>
        <end position="89"/>
    </location>
</feature>
<feature type="compositionally biased region" description="Basic and acidic residues" evidence="3">
    <location>
        <begin position="44"/>
        <end position="53"/>
    </location>
</feature>
<dbReference type="Proteomes" id="UP001139887">
    <property type="component" value="Unassembled WGS sequence"/>
</dbReference>
<gene>
    <name evidence="4" type="ORF">IWW36_004571</name>
</gene>
<protein>
    <submittedName>
        <fullName evidence="4">Uncharacterized protein</fullName>
    </submittedName>
</protein>
<evidence type="ECO:0000256" key="3">
    <source>
        <dbReference type="SAM" id="MobiDB-lite"/>
    </source>
</evidence>
<evidence type="ECO:0000256" key="2">
    <source>
        <dbReference type="ARBA" id="ARBA00023242"/>
    </source>
</evidence>
<proteinExistence type="predicted"/>
<dbReference type="GO" id="GO:0005634">
    <property type="term" value="C:nucleus"/>
    <property type="evidence" value="ECO:0007669"/>
    <property type="project" value="UniProtKB-SubCell"/>
</dbReference>
<dbReference type="OrthoDB" id="2083at2759"/>
<reference evidence="4" key="1">
    <citation type="submission" date="2022-07" db="EMBL/GenBank/DDBJ databases">
        <title>Phylogenomic reconstructions and comparative analyses of Kickxellomycotina fungi.</title>
        <authorList>
            <person name="Reynolds N.K."/>
            <person name="Stajich J.E."/>
            <person name="Barry K."/>
            <person name="Grigoriev I.V."/>
            <person name="Crous P."/>
            <person name="Smith M.E."/>
        </authorList>
    </citation>
    <scope>NUCLEOTIDE SEQUENCE</scope>
    <source>
        <strain evidence="4">NRRL 1566</strain>
    </source>
</reference>
<dbReference type="EMBL" id="JANBUW010000662">
    <property type="protein sequence ID" value="KAJ2845952.1"/>
    <property type="molecule type" value="Genomic_DNA"/>
</dbReference>
<evidence type="ECO:0000313" key="5">
    <source>
        <dbReference type="Proteomes" id="UP001139887"/>
    </source>
</evidence>
<dbReference type="PANTHER" id="PTHR45843">
    <property type="entry name" value="PEPTIDYL-PROLYL CIS-TRANS ISOMERASE-LIKE 4"/>
    <property type="match status" value="1"/>
</dbReference>
<sequence>MENVLIDDRRIHVDFSQSVSRVNNQWVRLKDKGGLQMKSRYRVKQPDRSKVDQFEMIFDSDTHRNGSREHHKRRRRRSRSPDTRNRYRR</sequence>